<keyword evidence="3" id="KW-1185">Reference proteome</keyword>
<accession>A0ABN8HNK6</accession>
<dbReference type="EMBL" id="OW152813">
    <property type="protein sequence ID" value="CAH2034193.1"/>
    <property type="molecule type" value="Genomic_DNA"/>
</dbReference>
<proteinExistence type="predicted"/>
<evidence type="ECO:0000256" key="1">
    <source>
        <dbReference type="SAM" id="MobiDB-lite"/>
    </source>
</evidence>
<protein>
    <submittedName>
        <fullName evidence="2">Uncharacterized protein</fullName>
    </submittedName>
</protein>
<evidence type="ECO:0000313" key="3">
    <source>
        <dbReference type="Proteomes" id="UP000837857"/>
    </source>
</evidence>
<feature type="non-terminal residue" evidence="2">
    <location>
        <position position="1"/>
    </location>
</feature>
<evidence type="ECO:0000313" key="2">
    <source>
        <dbReference type="EMBL" id="CAH2034193.1"/>
    </source>
</evidence>
<reference evidence="2" key="1">
    <citation type="submission" date="2022-03" db="EMBL/GenBank/DDBJ databases">
        <authorList>
            <person name="Martin H S."/>
        </authorList>
    </citation>
    <scope>NUCLEOTIDE SEQUENCE</scope>
</reference>
<dbReference type="Proteomes" id="UP000837857">
    <property type="component" value="Chromosome 1"/>
</dbReference>
<feature type="region of interest" description="Disordered" evidence="1">
    <location>
        <begin position="57"/>
        <end position="99"/>
    </location>
</feature>
<gene>
    <name evidence="2" type="ORF">IPOD504_LOCUS20</name>
</gene>
<feature type="compositionally biased region" description="Basic and acidic residues" evidence="1">
    <location>
        <begin position="79"/>
        <end position="90"/>
    </location>
</feature>
<sequence>MRTERVLVILEGEAGKLGGGGGEGQRPPRVSQSVLALASSRPRIPDTGGGARAAFVLGGRGKGAVPPTTGRRAPQLGGRVRETGEVEHKGPGQGEGARARAELGCSLSDHGGGAEG</sequence>
<organism evidence="2 3">
    <name type="scientific">Iphiclides podalirius</name>
    <name type="common">scarce swallowtail</name>
    <dbReference type="NCBI Taxonomy" id="110791"/>
    <lineage>
        <taxon>Eukaryota</taxon>
        <taxon>Metazoa</taxon>
        <taxon>Ecdysozoa</taxon>
        <taxon>Arthropoda</taxon>
        <taxon>Hexapoda</taxon>
        <taxon>Insecta</taxon>
        <taxon>Pterygota</taxon>
        <taxon>Neoptera</taxon>
        <taxon>Endopterygota</taxon>
        <taxon>Lepidoptera</taxon>
        <taxon>Glossata</taxon>
        <taxon>Ditrysia</taxon>
        <taxon>Papilionoidea</taxon>
        <taxon>Papilionidae</taxon>
        <taxon>Papilioninae</taxon>
        <taxon>Iphiclides</taxon>
    </lineage>
</organism>
<name>A0ABN8HNK6_9NEOP</name>